<keyword evidence="1" id="KW-1133">Transmembrane helix</keyword>
<dbReference type="NCBIfam" id="TIGR00254">
    <property type="entry name" value="GGDEF"/>
    <property type="match status" value="1"/>
</dbReference>
<feature type="transmembrane region" description="Helical" evidence="1">
    <location>
        <begin position="146"/>
        <end position="167"/>
    </location>
</feature>
<dbReference type="InterPro" id="IPR029787">
    <property type="entry name" value="Nucleotide_cyclase"/>
</dbReference>
<dbReference type="Pfam" id="PF00990">
    <property type="entry name" value="GGDEF"/>
    <property type="match status" value="1"/>
</dbReference>
<gene>
    <name evidence="3" type="ORF">Ari01nite_47510</name>
</gene>
<evidence type="ECO:0000313" key="3">
    <source>
        <dbReference type="EMBL" id="GIE97286.1"/>
    </source>
</evidence>
<accession>A0A919K624</accession>
<dbReference type="InterPro" id="IPR052163">
    <property type="entry name" value="DGC-Regulatory_Protein"/>
</dbReference>
<dbReference type="Proteomes" id="UP000636960">
    <property type="component" value="Unassembled WGS sequence"/>
</dbReference>
<evidence type="ECO:0000313" key="4">
    <source>
        <dbReference type="Proteomes" id="UP000636960"/>
    </source>
</evidence>
<dbReference type="PANTHER" id="PTHR46663:SF4">
    <property type="entry name" value="DIGUANYLATE CYCLASE DGCT-RELATED"/>
    <property type="match status" value="1"/>
</dbReference>
<feature type="transmembrane region" description="Helical" evidence="1">
    <location>
        <begin position="244"/>
        <end position="262"/>
    </location>
</feature>
<dbReference type="RefSeq" id="WP_203784073.1">
    <property type="nucleotide sequence ID" value="NZ_BOMV01000055.1"/>
</dbReference>
<dbReference type="EMBL" id="BOMV01000055">
    <property type="protein sequence ID" value="GIE97286.1"/>
    <property type="molecule type" value="Genomic_DNA"/>
</dbReference>
<dbReference type="InterPro" id="IPR000160">
    <property type="entry name" value="GGDEF_dom"/>
</dbReference>
<reference evidence="3" key="1">
    <citation type="submission" date="2021-01" db="EMBL/GenBank/DDBJ databases">
        <title>Whole genome shotgun sequence of Actinoplanes rishiriensis NBRC 108556.</title>
        <authorList>
            <person name="Komaki H."/>
            <person name="Tamura T."/>
        </authorList>
    </citation>
    <scope>NUCLEOTIDE SEQUENCE</scope>
    <source>
        <strain evidence="3">NBRC 108556</strain>
    </source>
</reference>
<dbReference type="InterPro" id="IPR043128">
    <property type="entry name" value="Rev_trsase/Diguanyl_cyclase"/>
</dbReference>
<feature type="domain" description="GGDEF" evidence="2">
    <location>
        <begin position="339"/>
        <end position="471"/>
    </location>
</feature>
<evidence type="ECO:0000256" key="1">
    <source>
        <dbReference type="SAM" id="Phobius"/>
    </source>
</evidence>
<feature type="transmembrane region" description="Helical" evidence="1">
    <location>
        <begin position="80"/>
        <end position="101"/>
    </location>
</feature>
<feature type="transmembrane region" description="Helical" evidence="1">
    <location>
        <begin position="174"/>
        <end position="193"/>
    </location>
</feature>
<organism evidence="3 4">
    <name type="scientific">Paractinoplanes rishiriensis</name>
    <dbReference type="NCBI Taxonomy" id="1050105"/>
    <lineage>
        <taxon>Bacteria</taxon>
        <taxon>Bacillati</taxon>
        <taxon>Actinomycetota</taxon>
        <taxon>Actinomycetes</taxon>
        <taxon>Micromonosporales</taxon>
        <taxon>Micromonosporaceae</taxon>
        <taxon>Paractinoplanes</taxon>
    </lineage>
</organism>
<dbReference type="AlphaFoldDB" id="A0A919K624"/>
<dbReference type="PROSITE" id="PS50887">
    <property type="entry name" value="GGDEF"/>
    <property type="match status" value="1"/>
</dbReference>
<dbReference type="PANTHER" id="PTHR46663">
    <property type="entry name" value="DIGUANYLATE CYCLASE DGCT-RELATED"/>
    <property type="match status" value="1"/>
</dbReference>
<dbReference type="SUPFAM" id="SSF55073">
    <property type="entry name" value="Nucleotide cyclase"/>
    <property type="match status" value="1"/>
</dbReference>
<keyword evidence="1" id="KW-0812">Transmembrane</keyword>
<evidence type="ECO:0000259" key="2">
    <source>
        <dbReference type="PROSITE" id="PS50887"/>
    </source>
</evidence>
<keyword evidence="4" id="KW-1185">Reference proteome</keyword>
<keyword evidence="1" id="KW-0472">Membrane</keyword>
<feature type="transmembrane region" description="Helical" evidence="1">
    <location>
        <begin position="205"/>
        <end position="223"/>
    </location>
</feature>
<feature type="transmembrane region" description="Helical" evidence="1">
    <location>
        <begin position="113"/>
        <end position="134"/>
    </location>
</feature>
<sequence length="471" mass="49490">MEIGRRGYLAVLVLLLVLHPVLPLEARGYTFIICCALAIPPVVGVLRRGPWLPWWLLLGALVVLTLSNVVATFGGPDQLATVPLMVSGGHAGLLAAAIALVLRRGRNDIGGMLDFGVAAMAVGGLVWTILLYPAMEAVRAETGPRMTILLGILALSGVLGALLRLWFAGGRLPTLGLLLVALSLALAGNVVLARTSGELVTGESGGIELAFMAAYGILGLSVLHPSSAELMRPTAAPVDRLTTGRLIFLGLALVLNPAAAGLRQMTGHGVDGPLLLIGSLLATTLVLIRVGRLARQRERAELRLRHQATHDPLTGLPNRAELLTRLSAALDRERAGGRPSVVLLFCDLNGFKQVNDRLGHETGDQLLVAVAERVRTGLRAGDTLARYGGDEFLLLCEDDAPESAALRLAGHVEKALAEPFVLAGELVTVGSSVGAVISAGGQGADELISRADQAMYRAKEQHRATLATQLD</sequence>
<name>A0A919K624_9ACTN</name>
<comment type="caution">
    <text evidence="3">The sequence shown here is derived from an EMBL/GenBank/DDBJ whole genome shotgun (WGS) entry which is preliminary data.</text>
</comment>
<protein>
    <recommendedName>
        <fullName evidence="2">GGDEF domain-containing protein</fullName>
    </recommendedName>
</protein>
<feature type="transmembrane region" description="Helical" evidence="1">
    <location>
        <begin position="274"/>
        <end position="294"/>
    </location>
</feature>
<feature type="transmembrane region" description="Helical" evidence="1">
    <location>
        <begin position="7"/>
        <end position="22"/>
    </location>
</feature>
<dbReference type="CDD" id="cd01949">
    <property type="entry name" value="GGDEF"/>
    <property type="match status" value="1"/>
</dbReference>
<dbReference type="Gene3D" id="3.30.70.270">
    <property type="match status" value="1"/>
</dbReference>
<feature type="transmembrane region" description="Helical" evidence="1">
    <location>
        <begin position="53"/>
        <end position="74"/>
    </location>
</feature>
<dbReference type="SMART" id="SM00267">
    <property type="entry name" value="GGDEF"/>
    <property type="match status" value="1"/>
</dbReference>
<feature type="transmembrane region" description="Helical" evidence="1">
    <location>
        <begin position="28"/>
        <end position="46"/>
    </location>
</feature>
<proteinExistence type="predicted"/>